<name>A0A562BA76_9BURK</name>
<evidence type="ECO:0000313" key="7">
    <source>
        <dbReference type="EMBL" id="TWG81859.1"/>
    </source>
</evidence>
<evidence type="ECO:0000256" key="2">
    <source>
        <dbReference type="ARBA" id="ARBA00022963"/>
    </source>
</evidence>
<accession>A0A562BA76</accession>
<comment type="caution">
    <text evidence="7">The sequence shown here is derived from an EMBL/GenBank/DDBJ whole genome shotgun (WGS) entry which is preliminary data.</text>
</comment>
<feature type="domain" description="PNPLA" evidence="6">
    <location>
        <begin position="37"/>
        <end position="233"/>
    </location>
</feature>
<feature type="region of interest" description="Disordered" evidence="5">
    <location>
        <begin position="1"/>
        <end position="23"/>
    </location>
</feature>
<dbReference type="PANTHER" id="PTHR14226:SF57">
    <property type="entry name" value="BLR7027 PROTEIN"/>
    <property type="match status" value="1"/>
</dbReference>
<keyword evidence="2 4" id="KW-0442">Lipid degradation</keyword>
<dbReference type="Gene3D" id="3.40.1090.10">
    <property type="entry name" value="Cytosolic phospholipase A2 catalytic domain"/>
    <property type="match status" value="2"/>
</dbReference>
<keyword evidence="8" id="KW-1185">Reference proteome</keyword>
<dbReference type="PANTHER" id="PTHR14226">
    <property type="entry name" value="NEUROPATHY TARGET ESTERASE/SWISS CHEESE D.MELANOGASTER"/>
    <property type="match status" value="1"/>
</dbReference>
<evidence type="ECO:0000256" key="4">
    <source>
        <dbReference type="PROSITE-ProRule" id="PRU01161"/>
    </source>
</evidence>
<dbReference type="OrthoDB" id="5290098at2"/>
<dbReference type="Proteomes" id="UP000318141">
    <property type="component" value="Unassembled WGS sequence"/>
</dbReference>
<protein>
    <submittedName>
        <fullName evidence="7">NTE family protein</fullName>
    </submittedName>
</protein>
<dbReference type="Pfam" id="PF01734">
    <property type="entry name" value="Patatin"/>
    <property type="match status" value="1"/>
</dbReference>
<dbReference type="InterPro" id="IPR050301">
    <property type="entry name" value="NTE"/>
</dbReference>
<evidence type="ECO:0000313" key="8">
    <source>
        <dbReference type="Proteomes" id="UP000318141"/>
    </source>
</evidence>
<keyword evidence="1 4" id="KW-0378">Hydrolase</keyword>
<sequence length="319" mass="32608">MHSRPNTALSRLAGEGPGERAVPAEGASQAHRLASALVLGGGGVAGIAWEIGVAAGLARGGVHLSTAQLFVGTSAGSVAGTQLACGVDIEYLLHQQLHPPADSPEQYRPYSQAEADAQNRKLFDKVGGDLAKARQRIGAFARRSATPPPAERRAIIMARLPRHEWPAAPLRVVAVDTESGLPRVFDAAAGCGLVDAVAASCAVPGTWPPVLIDGRHYMDGGIASMTNASVAADAARIVVLAPLGYSDGNPVSGHLRAEVSLLQQGGSSVHVVVPDEASLAALGDNVLDPARRSTAAQAGLEQGLGLAAAMASWWMTGTA</sequence>
<dbReference type="SUPFAM" id="SSF52151">
    <property type="entry name" value="FabD/lysophospholipase-like"/>
    <property type="match status" value="1"/>
</dbReference>
<evidence type="ECO:0000256" key="5">
    <source>
        <dbReference type="SAM" id="MobiDB-lite"/>
    </source>
</evidence>
<feature type="active site" description="Proton acceptor" evidence="4">
    <location>
        <position position="219"/>
    </location>
</feature>
<feature type="active site" description="Nucleophile" evidence="4">
    <location>
        <position position="74"/>
    </location>
</feature>
<dbReference type="PROSITE" id="PS51635">
    <property type="entry name" value="PNPLA"/>
    <property type="match status" value="1"/>
</dbReference>
<evidence type="ECO:0000259" key="6">
    <source>
        <dbReference type="PROSITE" id="PS51635"/>
    </source>
</evidence>
<dbReference type="GO" id="GO:0016787">
    <property type="term" value="F:hydrolase activity"/>
    <property type="evidence" value="ECO:0007669"/>
    <property type="project" value="UniProtKB-UniRule"/>
</dbReference>
<feature type="short sequence motif" description="GXGXXG" evidence="4">
    <location>
        <begin position="41"/>
        <end position="46"/>
    </location>
</feature>
<dbReference type="InterPro" id="IPR002641">
    <property type="entry name" value="PNPLA_dom"/>
</dbReference>
<organism evidence="7 8">
    <name type="scientific">Cupriavidus gilardii J11</name>
    <dbReference type="NCBI Taxonomy" id="936133"/>
    <lineage>
        <taxon>Bacteria</taxon>
        <taxon>Pseudomonadati</taxon>
        <taxon>Pseudomonadota</taxon>
        <taxon>Betaproteobacteria</taxon>
        <taxon>Burkholderiales</taxon>
        <taxon>Burkholderiaceae</taxon>
        <taxon>Cupriavidus</taxon>
    </lineage>
</organism>
<proteinExistence type="predicted"/>
<evidence type="ECO:0000256" key="3">
    <source>
        <dbReference type="ARBA" id="ARBA00023098"/>
    </source>
</evidence>
<dbReference type="InterPro" id="IPR016035">
    <property type="entry name" value="Acyl_Trfase/lysoPLipase"/>
</dbReference>
<feature type="short sequence motif" description="GXSXG" evidence="4">
    <location>
        <begin position="72"/>
        <end position="76"/>
    </location>
</feature>
<dbReference type="GO" id="GO:0016042">
    <property type="term" value="P:lipid catabolic process"/>
    <property type="evidence" value="ECO:0007669"/>
    <property type="project" value="UniProtKB-UniRule"/>
</dbReference>
<feature type="short sequence motif" description="DGA/G" evidence="4">
    <location>
        <begin position="219"/>
        <end position="221"/>
    </location>
</feature>
<evidence type="ECO:0000256" key="1">
    <source>
        <dbReference type="ARBA" id="ARBA00022801"/>
    </source>
</evidence>
<keyword evidence="3 4" id="KW-0443">Lipid metabolism</keyword>
<dbReference type="AlphaFoldDB" id="A0A562BA76"/>
<gene>
    <name evidence="7" type="ORF">L602_000400001780</name>
</gene>
<reference evidence="7 8" key="1">
    <citation type="submission" date="2019-07" db="EMBL/GenBank/DDBJ databases">
        <title>Genome sequencing of lignin-degrading bacterial isolates.</title>
        <authorList>
            <person name="Gladden J."/>
        </authorList>
    </citation>
    <scope>NUCLEOTIDE SEQUENCE [LARGE SCALE GENOMIC DNA]</scope>
    <source>
        <strain evidence="7 8">J11</strain>
    </source>
</reference>
<dbReference type="EMBL" id="VLJN01000034">
    <property type="protein sequence ID" value="TWG81859.1"/>
    <property type="molecule type" value="Genomic_DNA"/>
</dbReference>